<comment type="caution">
    <text evidence="2">The sequence shown here is derived from an EMBL/GenBank/DDBJ whole genome shotgun (WGS) entry which is preliminary data.</text>
</comment>
<sequence length="281" mass="30871">MTFENMGSGPLDYAPCTYGGSRLTFRGPARALERDYIAFLGGTETYGKFIADPFPALVEQTLGLACVNFGQMNAGVDVFLNDPAVLNTAVDARLAVIQVTGANNLSNRFYAVHPRRNDRFLKASAMMKSVFRDIDFTEFHFTRHMLGALAVRAPDRFRLVIEELQHAWLARMGLLLSRFEGRAVLLWFADHAPEDKTDIAQTRNDPFAVERWMIERLRSGAAGVIEAVASPKALARGTRGMVFSDLEAPAAQGMLGPAAHAEAAEEVASQLAGLLETHRNQ</sequence>
<reference evidence="2" key="2">
    <citation type="submission" date="2023-02" db="EMBL/GenBank/DDBJ databases">
        <title>'Rhodoalgimonas zhirmunskyi' gen. nov., isolated from a red alga.</title>
        <authorList>
            <person name="Nedashkovskaya O.I."/>
            <person name="Otstavnykh N.Y."/>
            <person name="Bystritskaya E.P."/>
            <person name="Balabanova L.A."/>
            <person name="Isaeva M.P."/>
        </authorList>
    </citation>
    <scope>NUCLEOTIDE SEQUENCE</scope>
    <source>
        <strain evidence="2">KCTC 52189</strain>
    </source>
</reference>
<gene>
    <name evidence="2" type="ORF">NO357_14950</name>
</gene>
<reference evidence="2" key="1">
    <citation type="submission" date="2022-07" db="EMBL/GenBank/DDBJ databases">
        <authorList>
            <person name="Otstavnykh N."/>
            <person name="Isaeva M."/>
            <person name="Bystritskaya E."/>
        </authorList>
    </citation>
    <scope>NUCLEOTIDE SEQUENCE</scope>
    <source>
        <strain evidence="2">KCTC 52189</strain>
    </source>
</reference>
<proteinExistence type="predicted"/>
<dbReference type="EMBL" id="JANHAX010000004">
    <property type="protein sequence ID" value="MDQ2091200.1"/>
    <property type="molecule type" value="Genomic_DNA"/>
</dbReference>
<evidence type="ECO:0000259" key="1">
    <source>
        <dbReference type="Pfam" id="PF20078"/>
    </source>
</evidence>
<dbReference type="Proteomes" id="UP001226762">
    <property type="component" value="Unassembled WGS sequence"/>
</dbReference>
<dbReference type="RefSeq" id="WP_306736485.1">
    <property type="nucleotide sequence ID" value="NZ_JANHAX010000004.1"/>
</dbReference>
<name>A0AAE3WF28_9RHOB</name>
<keyword evidence="3" id="KW-1185">Reference proteome</keyword>
<feature type="domain" description="DUF6473" evidence="1">
    <location>
        <begin position="1"/>
        <end position="273"/>
    </location>
</feature>
<evidence type="ECO:0000313" key="3">
    <source>
        <dbReference type="Proteomes" id="UP001226762"/>
    </source>
</evidence>
<organism evidence="2 3">
    <name type="scientific">Marimonas arenosa</name>
    <dbReference type="NCBI Taxonomy" id="1795305"/>
    <lineage>
        <taxon>Bacteria</taxon>
        <taxon>Pseudomonadati</taxon>
        <taxon>Pseudomonadota</taxon>
        <taxon>Alphaproteobacteria</taxon>
        <taxon>Rhodobacterales</taxon>
        <taxon>Paracoccaceae</taxon>
        <taxon>Marimonas</taxon>
    </lineage>
</organism>
<evidence type="ECO:0000313" key="2">
    <source>
        <dbReference type="EMBL" id="MDQ2091200.1"/>
    </source>
</evidence>
<protein>
    <submittedName>
        <fullName evidence="2">DUF6473 family protein</fullName>
    </submittedName>
</protein>
<accession>A0AAE3WF28</accession>
<dbReference type="AlphaFoldDB" id="A0AAE3WF28"/>
<dbReference type="Pfam" id="PF20078">
    <property type="entry name" value="DUF6473"/>
    <property type="match status" value="1"/>
</dbReference>
<dbReference type="InterPro" id="IPR045524">
    <property type="entry name" value="DUF6473"/>
</dbReference>